<reference evidence="3" key="1">
    <citation type="submission" date="2021-02" db="EMBL/GenBank/DDBJ databases">
        <authorList>
            <person name="Dougan E. K."/>
            <person name="Rhodes N."/>
            <person name="Thang M."/>
            <person name="Chan C."/>
        </authorList>
    </citation>
    <scope>NUCLEOTIDE SEQUENCE</scope>
</reference>
<dbReference type="CDD" id="cd09272">
    <property type="entry name" value="RNase_HI_RT_Ty1"/>
    <property type="match status" value="1"/>
</dbReference>
<evidence type="ECO:0000313" key="4">
    <source>
        <dbReference type="Proteomes" id="UP000601435"/>
    </source>
</evidence>
<gene>
    <name evidence="3" type="ORF">SNEC2469_LOCUS30108</name>
</gene>
<accession>A0A813B945</accession>
<feature type="transmembrane region" description="Helical" evidence="2">
    <location>
        <begin position="259"/>
        <end position="279"/>
    </location>
</feature>
<evidence type="ECO:0000256" key="1">
    <source>
        <dbReference type="SAM" id="MobiDB-lite"/>
    </source>
</evidence>
<dbReference type="AlphaFoldDB" id="A0A813B945"/>
<sequence length="436" mass="46942">MCIESYSDADWATHKGNRRSVSSSMVFVSGCLLYSSARTQRVIALSSGESELLSATSSLCDALFIRQLVAFLADCDPPQVHHFTDATAAKSMMERSGVGRVRHLSVRVLWTQQLVADKVITLHKVDTCRNVADLNTKALPRHRMMMLLNLLGGWDTLRDEPIGLNDITEFEYKQAMKQAVRAVRTTTPSPVNKQVLQGIVLAVASALGRATDIPDGDGDSSGHDIELPQWANRILVWVLGLWVRDDSGVSIIDMLAPHAATILCICILILFVAMCFRVWCARSPSRQVQVQVSDQRQHGAVSVKFDQNLNVHVGVAAPGTPANPLAVDSDDNAVSPPHVLHAIRKGARSKASARPGPRCDEPASSSDAPARFVPPPPEPFVRAPSAAPPTPEGSVGSMQCGSALMAGATIDYDASSLMGVIASSEFLLQTPLREAI</sequence>
<feature type="region of interest" description="Disordered" evidence="1">
    <location>
        <begin position="345"/>
        <end position="396"/>
    </location>
</feature>
<proteinExistence type="predicted"/>
<feature type="non-terminal residue" evidence="3">
    <location>
        <position position="436"/>
    </location>
</feature>
<keyword evidence="2" id="KW-1133">Transmembrane helix</keyword>
<protein>
    <recommendedName>
        <fullName evidence="5">Retrovirus-related Pol polyprotein from transposon TNT 1-94</fullName>
    </recommendedName>
</protein>
<organism evidence="3 4">
    <name type="scientific">Symbiodinium necroappetens</name>
    <dbReference type="NCBI Taxonomy" id="1628268"/>
    <lineage>
        <taxon>Eukaryota</taxon>
        <taxon>Sar</taxon>
        <taxon>Alveolata</taxon>
        <taxon>Dinophyceae</taxon>
        <taxon>Suessiales</taxon>
        <taxon>Symbiodiniaceae</taxon>
        <taxon>Symbiodinium</taxon>
    </lineage>
</organism>
<dbReference type="Proteomes" id="UP000601435">
    <property type="component" value="Unassembled WGS sequence"/>
</dbReference>
<evidence type="ECO:0000256" key="2">
    <source>
        <dbReference type="SAM" id="Phobius"/>
    </source>
</evidence>
<feature type="non-terminal residue" evidence="3">
    <location>
        <position position="1"/>
    </location>
</feature>
<dbReference type="EMBL" id="CAJNJA010069345">
    <property type="protein sequence ID" value="CAE7897576.1"/>
    <property type="molecule type" value="Genomic_DNA"/>
</dbReference>
<comment type="caution">
    <text evidence="3">The sequence shown here is derived from an EMBL/GenBank/DDBJ whole genome shotgun (WGS) entry which is preliminary data.</text>
</comment>
<name>A0A813B945_9DINO</name>
<keyword evidence="4" id="KW-1185">Reference proteome</keyword>
<dbReference type="OrthoDB" id="439166at2759"/>
<keyword evidence="2" id="KW-0812">Transmembrane</keyword>
<keyword evidence="2" id="KW-0472">Membrane</keyword>
<evidence type="ECO:0008006" key="5">
    <source>
        <dbReference type="Google" id="ProtNLM"/>
    </source>
</evidence>
<evidence type="ECO:0000313" key="3">
    <source>
        <dbReference type="EMBL" id="CAE7897576.1"/>
    </source>
</evidence>